<feature type="transmembrane region" description="Helical" evidence="2">
    <location>
        <begin position="38"/>
        <end position="57"/>
    </location>
</feature>
<evidence type="ECO:0000256" key="1">
    <source>
        <dbReference type="SAM" id="MobiDB-lite"/>
    </source>
</evidence>
<feature type="transmembrane region" description="Helical" evidence="2">
    <location>
        <begin position="138"/>
        <end position="163"/>
    </location>
</feature>
<keyword evidence="4" id="KW-1185">Reference proteome</keyword>
<protein>
    <submittedName>
        <fullName evidence="3">Uncharacterized protein</fullName>
    </submittedName>
</protein>
<dbReference type="AlphaFoldDB" id="A0A225DUP2"/>
<feature type="compositionally biased region" description="Basic and acidic residues" evidence="1">
    <location>
        <begin position="1"/>
        <end position="29"/>
    </location>
</feature>
<evidence type="ECO:0000313" key="4">
    <source>
        <dbReference type="Proteomes" id="UP000214646"/>
    </source>
</evidence>
<feature type="region of interest" description="Disordered" evidence="1">
    <location>
        <begin position="1"/>
        <end position="32"/>
    </location>
</feature>
<dbReference type="RefSeq" id="WP_088252832.1">
    <property type="nucleotide sequence ID" value="NZ_NIDE01000002.1"/>
</dbReference>
<comment type="caution">
    <text evidence="3">The sequence shown here is derived from an EMBL/GenBank/DDBJ whole genome shotgun (WGS) entry which is preliminary data.</text>
</comment>
<proteinExistence type="predicted"/>
<gene>
    <name evidence="3" type="ORF">FRUB_01382</name>
</gene>
<dbReference type="EMBL" id="NIDE01000002">
    <property type="protein sequence ID" value="OWK45051.1"/>
    <property type="molecule type" value="Genomic_DNA"/>
</dbReference>
<keyword evidence="2" id="KW-0812">Transmembrane</keyword>
<feature type="transmembrane region" description="Helical" evidence="2">
    <location>
        <begin position="97"/>
        <end position="118"/>
    </location>
</feature>
<name>A0A225DUP2_9BACT</name>
<evidence type="ECO:0000256" key="2">
    <source>
        <dbReference type="SAM" id="Phobius"/>
    </source>
</evidence>
<keyword evidence="2" id="KW-0472">Membrane</keyword>
<keyword evidence="2" id="KW-1133">Transmembrane helix</keyword>
<evidence type="ECO:0000313" key="3">
    <source>
        <dbReference type="EMBL" id="OWK45051.1"/>
    </source>
</evidence>
<accession>A0A225DUP2</accession>
<sequence length="191" mass="20185">MARDRDDDSDRRDDDDSFDRPRGRSDGSRVRSKVSGPAIGLIAVGVISLLMIALGIVQYPGIAAQIEAAKKQVDDDPKMPADQKEMTKKIFDSYGQALAYLPVQWVVAGLASVVVIVGGVKMKNLTSLAWARWASVLAMIPCVSGCCLLGLPIGIWALTVLAAPEVKAAFAGRSGAAGAADEQDDWGDGAR</sequence>
<reference evidence="4" key="1">
    <citation type="submission" date="2017-06" db="EMBL/GenBank/DDBJ databases">
        <title>Genome analysis of Fimbriiglobus ruber SP5, the first member of the order Planctomycetales with confirmed chitinolytic capability.</title>
        <authorList>
            <person name="Ravin N.V."/>
            <person name="Rakitin A.L."/>
            <person name="Ivanova A.A."/>
            <person name="Beletsky A.V."/>
            <person name="Kulichevskaya I.S."/>
            <person name="Mardanov A.V."/>
            <person name="Dedysh S.N."/>
        </authorList>
    </citation>
    <scope>NUCLEOTIDE SEQUENCE [LARGE SCALE GENOMIC DNA]</scope>
    <source>
        <strain evidence="4">SP5</strain>
    </source>
</reference>
<organism evidence="3 4">
    <name type="scientific">Fimbriiglobus ruber</name>
    <dbReference type="NCBI Taxonomy" id="1908690"/>
    <lineage>
        <taxon>Bacteria</taxon>
        <taxon>Pseudomonadati</taxon>
        <taxon>Planctomycetota</taxon>
        <taxon>Planctomycetia</taxon>
        <taxon>Gemmatales</taxon>
        <taxon>Gemmataceae</taxon>
        <taxon>Fimbriiglobus</taxon>
    </lineage>
</organism>
<dbReference type="Proteomes" id="UP000214646">
    <property type="component" value="Unassembled WGS sequence"/>
</dbReference>
<dbReference type="OrthoDB" id="292737at2"/>